<evidence type="ECO:0000313" key="7">
    <source>
        <dbReference type="Proteomes" id="UP000077266"/>
    </source>
</evidence>
<dbReference type="GO" id="GO:0016829">
    <property type="term" value="F:lyase activity"/>
    <property type="evidence" value="ECO:0007669"/>
    <property type="project" value="UniProtKB-KW"/>
</dbReference>
<dbReference type="PANTHER" id="PTHR42104">
    <property type="entry name" value="EXTRACELLULAR GUANYL-SPECIFIC RIBONUCLEASE RNTA (AFU_ORTHOLOGUE AFUA_4G03230)"/>
    <property type="match status" value="1"/>
</dbReference>
<evidence type="ECO:0000256" key="1">
    <source>
        <dbReference type="ARBA" id="ARBA00022722"/>
    </source>
</evidence>
<sequence length="116" mass="12732">MVQILYEPSGCNCDGTEYTRADIAAAAKKALELASEGKTLGRDKYPHAYHDYEHFSFSHAQAPYLEFPVLHGEVYTGEAPGADRIVLGSIAEDFQSAVYCAVITHDGQKKNNFAEC</sequence>
<dbReference type="GO" id="GO:0016787">
    <property type="term" value="F:hydrolase activity"/>
    <property type="evidence" value="ECO:0007669"/>
    <property type="project" value="UniProtKB-KW"/>
</dbReference>
<dbReference type="Pfam" id="PF00545">
    <property type="entry name" value="Ribonuclease"/>
    <property type="match status" value="1"/>
</dbReference>
<keyword evidence="3" id="KW-0378">Hydrolase</keyword>
<dbReference type="InterPro" id="IPR000026">
    <property type="entry name" value="N1-like"/>
</dbReference>
<evidence type="ECO:0000313" key="6">
    <source>
        <dbReference type="EMBL" id="KZV81253.1"/>
    </source>
</evidence>
<keyword evidence="5" id="KW-0456">Lyase</keyword>
<evidence type="ECO:0000256" key="3">
    <source>
        <dbReference type="ARBA" id="ARBA00022801"/>
    </source>
</evidence>
<dbReference type="Proteomes" id="UP000077266">
    <property type="component" value="Unassembled WGS sequence"/>
</dbReference>
<name>A0A165BUD1_EXIGL</name>
<keyword evidence="4" id="KW-1015">Disulfide bond</keyword>
<accession>A0A165BUD1</accession>
<dbReference type="Gene3D" id="3.10.450.30">
    <property type="entry name" value="Microbial ribonucleases"/>
    <property type="match status" value="1"/>
</dbReference>
<evidence type="ECO:0000256" key="5">
    <source>
        <dbReference type="ARBA" id="ARBA00023239"/>
    </source>
</evidence>
<keyword evidence="7" id="KW-1185">Reference proteome</keyword>
<protein>
    <submittedName>
        <fullName evidence="6">Ribonuclease/ribotoxin</fullName>
    </submittedName>
</protein>
<dbReference type="AlphaFoldDB" id="A0A165BUD1"/>
<dbReference type="EMBL" id="KV426405">
    <property type="protein sequence ID" value="KZV81253.1"/>
    <property type="molecule type" value="Genomic_DNA"/>
</dbReference>
<evidence type="ECO:0000256" key="2">
    <source>
        <dbReference type="ARBA" id="ARBA00022759"/>
    </source>
</evidence>
<dbReference type="InParanoid" id="A0A165BUD1"/>
<organism evidence="6 7">
    <name type="scientific">Exidia glandulosa HHB12029</name>
    <dbReference type="NCBI Taxonomy" id="1314781"/>
    <lineage>
        <taxon>Eukaryota</taxon>
        <taxon>Fungi</taxon>
        <taxon>Dikarya</taxon>
        <taxon>Basidiomycota</taxon>
        <taxon>Agaricomycotina</taxon>
        <taxon>Agaricomycetes</taxon>
        <taxon>Auriculariales</taxon>
        <taxon>Exidiaceae</taxon>
        <taxon>Exidia</taxon>
    </lineage>
</organism>
<proteinExistence type="predicted"/>
<gene>
    <name evidence="6" type="ORF">EXIGLDRAFT_561216</name>
</gene>
<dbReference type="OrthoDB" id="5425539at2759"/>
<evidence type="ECO:0000256" key="4">
    <source>
        <dbReference type="ARBA" id="ARBA00023157"/>
    </source>
</evidence>
<keyword evidence="1" id="KW-0540">Nuclease</keyword>
<feature type="non-terminal residue" evidence="6">
    <location>
        <position position="116"/>
    </location>
</feature>
<dbReference type="InterPro" id="IPR016191">
    <property type="entry name" value="Ribonuclease/ribotoxin"/>
</dbReference>
<dbReference type="SUPFAM" id="SSF53933">
    <property type="entry name" value="Microbial ribonucleases"/>
    <property type="match status" value="1"/>
</dbReference>
<keyword evidence="2" id="KW-0255">Endonuclease</keyword>
<dbReference type="STRING" id="1314781.A0A165BUD1"/>
<dbReference type="PANTHER" id="PTHR42104:SF1">
    <property type="entry name" value="EXTRACELLULAR GUANYL-SPECIFIC RIBONUCLEASE RNTA (AFU_ORTHOLOGUE AFUA_4G03230)"/>
    <property type="match status" value="1"/>
</dbReference>
<dbReference type="GO" id="GO:0003723">
    <property type="term" value="F:RNA binding"/>
    <property type="evidence" value="ECO:0007669"/>
    <property type="project" value="InterPro"/>
</dbReference>
<dbReference type="GO" id="GO:0004521">
    <property type="term" value="F:RNA endonuclease activity"/>
    <property type="evidence" value="ECO:0007669"/>
    <property type="project" value="InterPro"/>
</dbReference>
<reference evidence="6 7" key="1">
    <citation type="journal article" date="2016" name="Mol. Biol. Evol.">
        <title>Comparative Genomics of Early-Diverging Mushroom-Forming Fungi Provides Insights into the Origins of Lignocellulose Decay Capabilities.</title>
        <authorList>
            <person name="Nagy L.G."/>
            <person name="Riley R."/>
            <person name="Tritt A."/>
            <person name="Adam C."/>
            <person name="Daum C."/>
            <person name="Floudas D."/>
            <person name="Sun H."/>
            <person name="Yadav J.S."/>
            <person name="Pangilinan J."/>
            <person name="Larsson K.H."/>
            <person name="Matsuura K."/>
            <person name="Barry K."/>
            <person name="Labutti K."/>
            <person name="Kuo R."/>
            <person name="Ohm R.A."/>
            <person name="Bhattacharya S.S."/>
            <person name="Shirouzu T."/>
            <person name="Yoshinaga Y."/>
            <person name="Martin F.M."/>
            <person name="Grigoriev I.V."/>
            <person name="Hibbett D.S."/>
        </authorList>
    </citation>
    <scope>NUCLEOTIDE SEQUENCE [LARGE SCALE GENOMIC DNA]</scope>
    <source>
        <strain evidence="6 7">HHB12029</strain>
    </source>
</reference>